<dbReference type="KEGG" id="ibu:IB211_02018"/>
<name>A0A0S2W502_9FIRM</name>
<reference evidence="1 2" key="1">
    <citation type="journal article" date="2015" name="Nat. Commun.">
        <title>Production of butyrate from lysine and the Amadori product fructoselysine by a human gut commensal.</title>
        <authorList>
            <person name="Bui T.P."/>
            <person name="Ritari J."/>
            <person name="Boeren S."/>
            <person name="de Waard P."/>
            <person name="Plugge C.M."/>
            <person name="de Vos W.M."/>
        </authorList>
    </citation>
    <scope>NUCLEOTIDE SEQUENCE [LARGE SCALE GENOMIC DNA]</scope>
    <source>
        <strain evidence="1 2">AF211</strain>
    </source>
</reference>
<gene>
    <name evidence="1" type="ORF">IB211_02018</name>
</gene>
<reference evidence="2" key="2">
    <citation type="submission" date="2015-04" db="EMBL/GenBank/DDBJ databases">
        <title>A butyrogenic pathway from the amino acid lysine in a human gut commensal.</title>
        <authorList>
            <person name="de Vos W.M."/>
            <person name="Bui N.T.P."/>
            <person name="Plugge C.M."/>
            <person name="Ritari J."/>
        </authorList>
    </citation>
    <scope>NUCLEOTIDE SEQUENCE [LARGE SCALE GENOMIC DNA]</scope>
    <source>
        <strain evidence="2">AF211</strain>
    </source>
</reference>
<evidence type="ECO:0000313" key="1">
    <source>
        <dbReference type="EMBL" id="ALP94409.1"/>
    </source>
</evidence>
<accession>A0A0S2W502</accession>
<sequence length="57" mass="6427">MCFDTAKEVAIADAASKEEYTYQIGKITFIVTPAYKDESEPMRDILLKLMLADLEPV</sequence>
<protein>
    <submittedName>
        <fullName evidence="1">Uncharacterized protein</fullName>
    </submittedName>
</protein>
<dbReference type="STRING" id="1297617.IB211_02018"/>
<dbReference type="EMBL" id="CP011307">
    <property type="protein sequence ID" value="ALP94409.1"/>
    <property type="molecule type" value="Genomic_DNA"/>
</dbReference>
<keyword evidence="2" id="KW-1185">Reference proteome</keyword>
<organism evidence="1 2">
    <name type="scientific">Intestinimonas butyriciproducens</name>
    <dbReference type="NCBI Taxonomy" id="1297617"/>
    <lineage>
        <taxon>Bacteria</taxon>
        <taxon>Bacillati</taxon>
        <taxon>Bacillota</taxon>
        <taxon>Clostridia</taxon>
        <taxon>Eubacteriales</taxon>
        <taxon>Intestinimonas</taxon>
    </lineage>
</organism>
<dbReference type="Proteomes" id="UP000064844">
    <property type="component" value="Chromosome"/>
</dbReference>
<proteinExistence type="predicted"/>
<evidence type="ECO:0000313" key="2">
    <source>
        <dbReference type="Proteomes" id="UP000064844"/>
    </source>
</evidence>
<dbReference type="AlphaFoldDB" id="A0A0S2W502"/>